<feature type="domain" description="HAMP" evidence="9">
    <location>
        <begin position="245"/>
        <end position="297"/>
    </location>
</feature>
<dbReference type="CDD" id="cd11386">
    <property type="entry name" value="MCP_signal"/>
    <property type="match status" value="1"/>
</dbReference>
<accession>A0ABP6VR05</accession>
<evidence type="ECO:0000256" key="6">
    <source>
        <dbReference type="SAM" id="MobiDB-lite"/>
    </source>
</evidence>
<dbReference type="PRINTS" id="PR00260">
    <property type="entry name" value="CHEMTRNSDUCR"/>
</dbReference>
<dbReference type="Proteomes" id="UP001500795">
    <property type="component" value="Unassembled WGS sequence"/>
</dbReference>
<gene>
    <name evidence="10" type="ORF">GCM10022394_19710</name>
</gene>
<keyword evidence="7" id="KW-1133">Transmembrane helix</keyword>
<evidence type="ECO:0000259" key="9">
    <source>
        <dbReference type="PROSITE" id="PS50885"/>
    </source>
</evidence>
<feature type="region of interest" description="Disordered" evidence="6">
    <location>
        <begin position="529"/>
        <end position="577"/>
    </location>
</feature>
<feature type="compositionally biased region" description="Low complexity" evidence="6">
    <location>
        <begin position="534"/>
        <end position="548"/>
    </location>
</feature>
<comment type="caution">
    <text evidence="10">The sequence shown here is derived from an EMBL/GenBank/DDBJ whole genome shotgun (WGS) entry which is preliminary data.</text>
</comment>
<reference evidence="11" key="1">
    <citation type="journal article" date="2019" name="Int. J. Syst. Evol. Microbiol.">
        <title>The Global Catalogue of Microorganisms (GCM) 10K type strain sequencing project: providing services to taxonomists for standard genome sequencing and annotation.</title>
        <authorList>
            <consortium name="The Broad Institute Genomics Platform"/>
            <consortium name="The Broad Institute Genome Sequencing Center for Infectious Disease"/>
            <person name="Wu L."/>
            <person name="Ma J."/>
        </authorList>
    </citation>
    <scope>NUCLEOTIDE SEQUENCE [LARGE SCALE GENOMIC DNA]</scope>
    <source>
        <strain evidence="11">JCM 17110</strain>
    </source>
</reference>
<feature type="transmembrane region" description="Helical" evidence="7">
    <location>
        <begin position="6"/>
        <end position="28"/>
    </location>
</feature>
<dbReference type="InterPro" id="IPR004089">
    <property type="entry name" value="MCPsignal_dom"/>
</dbReference>
<keyword evidence="5" id="KW-0175">Coiled coil</keyword>
<feature type="transmembrane region" description="Helical" evidence="7">
    <location>
        <begin position="221"/>
        <end position="244"/>
    </location>
</feature>
<keyword evidence="11" id="KW-1185">Reference proteome</keyword>
<dbReference type="Pfam" id="PF00015">
    <property type="entry name" value="MCPsignal"/>
    <property type="match status" value="1"/>
</dbReference>
<dbReference type="PANTHER" id="PTHR43531:SF11">
    <property type="entry name" value="METHYL-ACCEPTING CHEMOTAXIS PROTEIN 3"/>
    <property type="match status" value="1"/>
</dbReference>
<sequence length="577" mass="62514">MFQLRIKTLFLGLTMTSLGMLMVTLMAVNRYQAAVEQVAEAKDQQYRSYLLADELRQSSDDLTRLARTYVVTGDSRFEQQYWQVVAIRNGEQPRPEAYHRIYWDFVAAGDGKPRPDTPAISLAELMRRAGFTEEEFALLTDANAKSAALVETEAVAMQAVKEHARGGLGTVGPEQARQMLHDVAYHREKANIQRFIDDFFVLMENRTVAMVAAALADKDRAFSWVLVSMACTLLVLGLVLWFVYRRLAGSLAVAVHAAERLAEGDLSQRIQVRSRDEVGLLLAAMGQMQDRLAHIIGEVRGAADSLASASEEVSATAQSMSQAASEQAASVEETSASIEQMSASINQNTENAKVTDGMAGKAAKEAGEGGEAVQQTVAAMKQIAQRIGIIDDIAYQTNLLALNAAIEAARAGEHGKGFAVVASEVRKLAERSQVAAQEIGELSDSSVAMAEKAGRLLEEMLPSINKTSDLVQEISAASEEQASGAEQINTAMTLLNQVTQQNASSSEELAATSEEMSNQAEQLQQTMSFFTVEAGGRSQARAAPQQASKPVKQGRSSHSRPDDEPGDDGLEPEFTRF</sequence>
<protein>
    <recommendedName>
        <fullName evidence="12">Methyl-accepting chemotaxis protein</fullName>
    </recommendedName>
</protein>
<evidence type="ECO:0000256" key="3">
    <source>
        <dbReference type="ARBA" id="ARBA00029447"/>
    </source>
</evidence>
<evidence type="ECO:0000256" key="1">
    <source>
        <dbReference type="ARBA" id="ARBA00022500"/>
    </source>
</evidence>
<keyword evidence="1" id="KW-0145">Chemotaxis</keyword>
<evidence type="ECO:0000313" key="10">
    <source>
        <dbReference type="EMBL" id="GAA3540018.1"/>
    </source>
</evidence>
<evidence type="ECO:0000313" key="11">
    <source>
        <dbReference type="Proteomes" id="UP001500795"/>
    </source>
</evidence>
<evidence type="ECO:0000256" key="4">
    <source>
        <dbReference type="PROSITE-ProRule" id="PRU00284"/>
    </source>
</evidence>
<evidence type="ECO:0000256" key="7">
    <source>
        <dbReference type="SAM" id="Phobius"/>
    </source>
</evidence>
<dbReference type="EMBL" id="BAABCX010000002">
    <property type="protein sequence ID" value="GAA3540018.1"/>
    <property type="molecule type" value="Genomic_DNA"/>
</dbReference>
<name>A0ABP6VR05_9GAMM</name>
<dbReference type="SUPFAM" id="SSF58104">
    <property type="entry name" value="Methyl-accepting chemotaxis protein (MCP) signaling domain"/>
    <property type="match status" value="1"/>
</dbReference>
<feature type="coiled-coil region" evidence="5">
    <location>
        <begin position="495"/>
        <end position="526"/>
    </location>
</feature>
<dbReference type="InterPro" id="IPR004090">
    <property type="entry name" value="Chemotax_Me-accpt_rcpt"/>
</dbReference>
<dbReference type="PANTHER" id="PTHR43531">
    <property type="entry name" value="PROTEIN ICFG"/>
    <property type="match status" value="1"/>
</dbReference>
<dbReference type="CDD" id="cd06225">
    <property type="entry name" value="HAMP"/>
    <property type="match status" value="1"/>
</dbReference>
<evidence type="ECO:0000256" key="5">
    <source>
        <dbReference type="SAM" id="Coils"/>
    </source>
</evidence>
<dbReference type="SMART" id="SM00283">
    <property type="entry name" value="MA"/>
    <property type="match status" value="1"/>
</dbReference>
<keyword evidence="7" id="KW-0812">Transmembrane</keyword>
<evidence type="ECO:0008006" key="12">
    <source>
        <dbReference type="Google" id="ProtNLM"/>
    </source>
</evidence>
<dbReference type="SMART" id="SM00304">
    <property type="entry name" value="HAMP"/>
    <property type="match status" value="1"/>
</dbReference>
<feature type="domain" description="Methyl-accepting transducer" evidence="8">
    <location>
        <begin position="302"/>
        <end position="517"/>
    </location>
</feature>
<comment type="similarity">
    <text evidence="3">Belongs to the methyl-accepting chemotaxis (MCP) protein family.</text>
</comment>
<dbReference type="Pfam" id="PF00672">
    <property type="entry name" value="HAMP"/>
    <property type="match status" value="1"/>
</dbReference>
<dbReference type="PROSITE" id="PS50885">
    <property type="entry name" value="HAMP"/>
    <property type="match status" value="1"/>
</dbReference>
<evidence type="ECO:0000256" key="2">
    <source>
        <dbReference type="ARBA" id="ARBA00023224"/>
    </source>
</evidence>
<keyword evidence="2 4" id="KW-0807">Transducer</keyword>
<dbReference type="PROSITE" id="PS50111">
    <property type="entry name" value="CHEMOTAXIS_TRANSDUC_2"/>
    <property type="match status" value="1"/>
</dbReference>
<proteinExistence type="inferred from homology"/>
<evidence type="ECO:0000259" key="8">
    <source>
        <dbReference type="PROSITE" id="PS50111"/>
    </source>
</evidence>
<dbReference type="Gene3D" id="1.10.287.950">
    <property type="entry name" value="Methyl-accepting chemotaxis protein"/>
    <property type="match status" value="1"/>
</dbReference>
<organism evidence="10 11">
    <name type="scientific">Zobellella aerophila</name>
    <dbReference type="NCBI Taxonomy" id="870480"/>
    <lineage>
        <taxon>Bacteria</taxon>
        <taxon>Pseudomonadati</taxon>
        <taxon>Pseudomonadota</taxon>
        <taxon>Gammaproteobacteria</taxon>
        <taxon>Aeromonadales</taxon>
        <taxon>Aeromonadaceae</taxon>
        <taxon>Zobellella</taxon>
    </lineage>
</organism>
<keyword evidence="7" id="KW-0472">Membrane</keyword>
<dbReference type="InterPro" id="IPR051310">
    <property type="entry name" value="MCP_chemotaxis"/>
</dbReference>
<dbReference type="InterPro" id="IPR003660">
    <property type="entry name" value="HAMP_dom"/>
</dbReference>